<comment type="caution">
    <text evidence="1">The sequence shown here is derived from an EMBL/GenBank/DDBJ whole genome shotgun (WGS) entry which is preliminary data.</text>
</comment>
<name>A0ACB8TGJ6_9AGAM</name>
<dbReference type="Proteomes" id="UP000814140">
    <property type="component" value="Unassembled WGS sequence"/>
</dbReference>
<protein>
    <submittedName>
        <fullName evidence="1">Uncharacterized protein</fullName>
    </submittedName>
</protein>
<accession>A0ACB8TGJ6</accession>
<sequence length="70" mass="7916">MHFSAAVFFPACAFATHTAPLEEKRYIHATPLCKLECELTEHLSAKSSSCPSPKSRLRSRSTRTDTRCFR</sequence>
<organism evidence="1 2">
    <name type="scientific">Artomyces pyxidatus</name>
    <dbReference type="NCBI Taxonomy" id="48021"/>
    <lineage>
        <taxon>Eukaryota</taxon>
        <taxon>Fungi</taxon>
        <taxon>Dikarya</taxon>
        <taxon>Basidiomycota</taxon>
        <taxon>Agaricomycotina</taxon>
        <taxon>Agaricomycetes</taxon>
        <taxon>Russulales</taxon>
        <taxon>Auriscalpiaceae</taxon>
        <taxon>Artomyces</taxon>
    </lineage>
</organism>
<dbReference type="EMBL" id="MU277189">
    <property type="protein sequence ID" value="KAI0067559.1"/>
    <property type="molecule type" value="Genomic_DNA"/>
</dbReference>
<gene>
    <name evidence="1" type="ORF">BV25DRAFT_1818931</name>
</gene>
<keyword evidence="2" id="KW-1185">Reference proteome</keyword>
<reference evidence="1" key="1">
    <citation type="submission" date="2021-03" db="EMBL/GenBank/DDBJ databases">
        <authorList>
            <consortium name="DOE Joint Genome Institute"/>
            <person name="Ahrendt S."/>
            <person name="Looney B.P."/>
            <person name="Miyauchi S."/>
            <person name="Morin E."/>
            <person name="Drula E."/>
            <person name="Courty P.E."/>
            <person name="Chicoki N."/>
            <person name="Fauchery L."/>
            <person name="Kohler A."/>
            <person name="Kuo A."/>
            <person name="Labutti K."/>
            <person name="Pangilinan J."/>
            <person name="Lipzen A."/>
            <person name="Riley R."/>
            <person name="Andreopoulos W."/>
            <person name="He G."/>
            <person name="Johnson J."/>
            <person name="Barry K.W."/>
            <person name="Grigoriev I.V."/>
            <person name="Nagy L."/>
            <person name="Hibbett D."/>
            <person name="Henrissat B."/>
            <person name="Matheny P.B."/>
            <person name="Labbe J."/>
            <person name="Martin F."/>
        </authorList>
    </citation>
    <scope>NUCLEOTIDE SEQUENCE</scope>
    <source>
        <strain evidence="1">HHB10654</strain>
    </source>
</reference>
<proteinExistence type="predicted"/>
<evidence type="ECO:0000313" key="1">
    <source>
        <dbReference type="EMBL" id="KAI0067559.1"/>
    </source>
</evidence>
<reference evidence="1" key="2">
    <citation type="journal article" date="2022" name="New Phytol.">
        <title>Evolutionary transition to the ectomycorrhizal habit in the genomes of a hyperdiverse lineage of mushroom-forming fungi.</title>
        <authorList>
            <person name="Looney B."/>
            <person name="Miyauchi S."/>
            <person name="Morin E."/>
            <person name="Drula E."/>
            <person name="Courty P.E."/>
            <person name="Kohler A."/>
            <person name="Kuo A."/>
            <person name="LaButti K."/>
            <person name="Pangilinan J."/>
            <person name="Lipzen A."/>
            <person name="Riley R."/>
            <person name="Andreopoulos W."/>
            <person name="He G."/>
            <person name="Johnson J."/>
            <person name="Nolan M."/>
            <person name="Tritt A."/>
            <person name="Barry K.W."/>
            <person name="Grigoriev I.V."/>
            <person name="Nagy L.G."/>
            <person name="Hibbett D."/>
            <person name="Henrissat B."/>
            <person name="Matheny P.B."/>
            <person name="Labbe J."/>
            <person name="Martin F.M."/>
        </authorList>
    </citation>
    <scope>NUCLEOTIDE SEQUENCE</scope>
    <source>
        <strain evidence="1">HHB10654</strain>
    </source>
</reference>
<evidence type="ECO:0000313" key="2">
    <source>
        <dbReference type="Proteomes" id="UP000814140"/>
    </source>
</evidence>